<dbReference type="PANTHER" id="PTHR43067:SF3">
    <property type="entry name" value="MALTOSE ABC TRANSPORTER, ATP-BINDING PROTEIN"/>
    <property type="match status" value="1"/>
</dbReference>
<dbReference type="Gene3D" id="3.40.50.300">
    <property type="entry name" value="P-loop containing nucleotide triphosphate hydrolases"/>
    <property type="match status" value="1"/>
</dbReference>
<keyword evidence="3" id="KW-0547">Nucleotide-binding</keyword>
<dbReference type="InterPro" id="IPR013563">
    <property type="entry name" value="Oligopep_ABC_C"/>
</dbReference>
<evidence type="ECO:0000313" key="7">
    <source>
        <dbReference type="Proteomes" id="UP000721844"/>
    </source>
</evidence>
<comment type="caution">
    <text evidence="6">The sequence shown here is derived from an EMBL/GenBank/DDBJ whole genome shotgun (WGS) entry which is preliminary data.</text>
</comment>
<sequence length="321" mass="34958">MSDAILDVRDVVVEYTTSGEPARAVDHVSFTLDRGEFLGIVGESGCGKSTLLFAIAQLLSPPAQLVSGEVIFKGRNMVGLREGELRSIRWRDYSVVMQSAMNALNPVKTVSAQFDDTMRAHGQTNAAGIRTRSREVMALVGIDAIHLKSYPHQLSGGMRQRVMIAMALLLSPDLVVMDEPTSALDVVAQRSLMVQIKELQRKLGFAVIFVTHDMSLVGHFSDRLAVMYAGKIVEIGPTRPLFAAPQHPYTRGLLDSFPSVYGPKVALKGIPGSPPDLTDLPSGCRFRPRCGSVMARCAEVEPALYPSGDTRARCLLFEETV</sequence>
<dbReference type="GO" id="GO:0015833">
    <property type="term" value="P:peptide transport"/>
    <property type="evidence" value="ECO:0007669"/>
    <property type="project" value="InterPro"/>
</dbReference>
<dbReference type="InterPro" id="IPR003439">
    <property type="entry name" value="ABC_transporter-like_ATP-bd"/>
</dbReference>
<dbReference type="GO" id="GO:0055085">
    <property type="term" value="P:transmembrane transport"/>
    <property type="evidence" value="ECO:0007669"/>
    <property type="project" value="UniProtKB-ARBA"/>
</dbReference>
<dbReference type="Proteomes" id="UP000721844">
    <property type="component" value="Unassembled WGS sequence"/>
</dbReference>
<dbReference type="InterPro" id="IPR017871">
    <property type="entry name" value="ABC_transporter-like_CS"/>
</dbReference>
<dbReference type="NCBIfam" id="TIGR01727">
    <property type="entry name" value="oligo_HPY"/>
    <property type="match status" value="1"/>
</dbReference>
<organism evidence="6 7">
    <name type="scientific">Acidisoma cellulosilyticum</name>
    <dbReference type="NCBI Taxonomy" id="2802395"/>
    <lineage>
        <taxon>Bacteria</taxon>
        <taxon>Pseudomonadati</taxon>
        <taxon>Pseudomonadota</taxon>
        <taxon>Alphaproteobacteria</taxon>
        <taxon>Acetobacterales</taxon>
        <taxon>Acidocellaceae</taxon>
        <taxon>Acidisoma</taxon>
    </lineage>
</organism>
<evidence type="ECO:0000256" key="3">
    <source>
        <dbReference type="ARBA" id="ARBA00022741"/>
    </source>
</evidence>
<dbReference type="PROSITE" id="PS50893">
    <property type="entry name" value="ABC_TRANSPORTER_2"/>
    <property type="match status" value="1"/>
</dbReference>
<feature type="domain" description="ABC transporter" evidence="5">
    <location>
        <begin position="6"/>
        <end position="254"/>
    </location>
</feature>
<accession>A0A964E1L6</accession>
<dbReference type="RefSeq" id="WP_227304501.1">
    <property type="nucleotide sequence ID" value="NZ_JAESVA010000001.1"/>
</dbReference>
<dbReference type="EMBL" id="JAESVA010000001">
    <property type="protein sequence ID" value="MCB8878655.1"/>
    <property type="molecule type" value="Genomic_DNA"/>
</dbReference>
<dbReference type="PROSITE" id="PS00211">
    <property type="entry name" value="ABC_TRANSPORTER_1"/>
    <property type="match status" value="1"/>
</dbReference>
<evidence type="ECO:0000256" key="2">
    <source>
        <dbReference type="ARBA" id="ARBA00022448"/>
    </source>
</evidence>
<dbReference type="Pfam" id="PF00005">
    <property type="entry name" value="ABC_tran"/>
    <property type="match status" value="1"/>
</dbReference>
<dbReference type="PANTHER" id="PTHR43067">
    <property type="entry name" value="OLIGOPEPTIDE/DIPEPTIDE ABC TRANSPORTER, ATPASE SUBUNIT"/>
    <property type="match status" value="1"/>
</dbReference>
<evidence type="ECO:0000256" key="1">
    <source>
        <dbReference type="ARBA" id="ARBA00004417"/>
    </source>
</evidence>
<evidence type="ECO:0000259" key="5">
    <source>
        <dbReference type="PROSITE" id="PS50893"/>
    </source>
</evidence>
<dbReference type="InterPro" id="IPR003593">
    <property type="entry name" value="AAA+_ATPase"/>
</dbReference>
<dbReference type="SUPFAM" id="SSF52540">
    <property type="entry name" value="P-loop containing nucleoside triphosphate hydrolases"/>
    <property type="match status" value="1"/>
</dbReference>
<dbReference type="SMART" id="SM00382">
    <property type="entry name" value="AAA"/>
    <property type="match status" value="1"/>
</dbReference>
<keyword evidence="4 6" id="KW-0067">ATP-binding</keyword>
<proteinExistence type="predicted"/>
<dbReference type="AlphaFoldDB" id="A0A964E1L6"/>
<keyword evidence="7" id="KW-1185">Reference proteome</keyword>
<dbReference type="GO" id="GO:0005886">
    <property type="term" value="C:plasma membrane"/>
    <property type="evidence" value="ECO:0007669"/>
    <property type="project" value="UniProtKB-SubCell"/>
</dbReference>
<dbReference type="Pfam" id="PF08352">
    <property type="entry name" value="oligo_HPY"/>
    <property type="match status" value="1"/>
</dbReference>
<dbReference type="GO" id="GO:0016887">
    <property type="term" value="F:ATP hydrolysis activity"/>
    <property type="evidence" value="ECO:0007669"/>
    <property type="project" value="InterPro"/>
</dbReference>
<dbReference type="InterPro" id="IPR027417">
    <property type="entry name" value="P-loop_NTPase"/>
</dbReference>
<evidence type="ECO:0000256" key="4">
    <source>
        <dbReference type="ARBA" id="ARBA00022840"/>
    </source>
</evidence>
<comment type="subcellular location">
    <subcellularLocation>
        <location evidence="1">Cell inner membrane</location>
        <topology evidence="1">Peripheral membrane protein</topology>
    </subcellularLocation>
</comment>
<evidence type="ECO:0000313" key="6">
    <source>
        <dbReference type="EMBL" id="MCB8878655.1"/>
    </source>
</evidence>
<dbReference type="CDD" id="cd03257">
    <property type="entry name" value="ABC_NikE_OppD_transporters"/>
    <property type="match status" value="1"/>
</dbReference>
<protein>
    <submittedName>
        <fullName evidence="6">ABC transporter ATP-binding protein</fullName>
    </submittedName>
</protein>
<keyword evidence="2" id="KW-0813">Transport</keyword>
<dbReference type="FunFam" id="3.40.50.300:FF:000016">
    <property type="entry name" value="Oligopeptide ABC transporter ATP-binding component"/>
    <property type="match status" value="1"/>
</dbReference>
<gene>
    <name evidence="6" type="ORF">ACELLULO517_00305</name>
</gene>
<reference evidence="6 7" key="1">
    <citation type="journal article" date="2021" name="Microorganisms">
        <title>Acidisoma silvae sp. nov. and Acidisomacellulosilytica sp. nov., Two Acidophilic Bacteria Isolated from Decaying Wood, Hydrolyzing Cellulose and Producing Poly-3-hydroxybutyrate.</title>
        <authorList>
            <person name="Mieszkin S."/>
            <person name="Pouder E."/>
            <person name="Uroz S."/>
            <person name="Simon-Colin C."/>
            <person name="Alain K."/>
        </authorList>
    </citation>
    <scope>NUCLEOTIDE SEQUENCE [LARGE SCALE GENOMIC DNA]</scope>
    <source>
        <strain evidence="6 7">HW T5.17</strain>
    </source>
</reference>
<dbReference type="GO" id="GO:0005524">
    <property type="term" value="F:ATP binding"/>
    <property type="evidence" value="ECO:0007669"/>
    <property type="project" value="UniProtKB-KW"/>
</dbReference>
<name>A0A964E1L6_9PROT</name>